<dbReference type="Proteomes" id="UP000800039">
    <property type="component" value="Unassembled WGS sequence"/>
</dbReference>
<organism evidence="1 2">
    <name type="scientific">Cucurbitaria berberidis CBS 394.84</name>
    <dbReference type="NCBI Taxonomy" id="1168544"/>
    <lineage>
        <taxon>Eukaryota</taxon>
        <taxon>Fungi</taxon>
        <taxon>Dikarya</taxon>
        <taxon>Ascomycota</taxon>
        <taxon>Pezizomycotina</taxon>
        <taxon>Dothideomycetes</taxon>
        <taxon>Pleosporomycetidae</taxon>
        <taxon>Pleosporales</taxon>
        <taxon>Pleosporineae</taxon>
        <taxon>Cucurbitariaceae</taxon>
        <taxon>Cucurbitaria</taxon>
    </lineage>
</organism>
<protein>
    <submittedName>
        <fullName evidence="1">Uncharacterized protein</fullName>
    </submittedName>
</protein>
<proteinExistence type="predicted"/>
<dbReference type="AlphaFoldDB" id="A0A9P4LAF0"/>
<gene>
    <name evidence="1" type="ORF">K460DRAFT_414888</name>
</gene>
<reference evidence="1" key="1">
    <citation type="submission" date="2020-01" db="EMBL/GenBank/DDBJ databases">
        <authorList>
            <consortium name="DOE Joint Genome Institute"/>
            <person name="Haridas S."/>
            <person name="Albert R."/>
            <person name="Binder M."/>
            <person name="Bloem J."/>
            <person name="Labutti K."/>
            <person name="Salamov A."/>
            <person name="Andreopoulos B."/>
            <person name="Baker S.E."/>
            <person name="Barry K."/>
            <person name="Bills G."/>
            <person name="Bluhm B.H."/>
            <person name="Cannon C."/>
            <person name="Castanera R."/>
            <person name="Culley D.E."/>
            <person name="Daum C."/>
            <person name="Ezra D."/>
            <person name="Gonzalez J.B."/>
            <person name="Henrissat B."/>
            <person name="Kuo A."/>
            <person name="Liang C."/>
            <person name="Lipzen A."/>
            <person name="Lutzoni F."/>
            <person name="Magnuson J."/>
            <person name="Mondo S."/>
            <person name="Nolan M."/>
            <person name="Ohm R."/>
            <person name="Pangilinan J."/>
            <person name="Park H.-J."/>
            <person name="Ramirez L."/>
            <person name="Alfaro M."/>
            <person name="Sun H."/>
            <person name="Tritt A."/>
            <person name="Yoshinaga Y."/>
            <person name="Zwiers L.-H."/>
            <person name="Turgeon B.G."/>
            <person name="Goodwin S.B."/>
            <person name="Spatafora J.W."/>
            <person name="Crous P.W."/>
            <person name="Grigoriev I.V."/>
        </authorList>
    </citation>
    <scope>NUCLEOTIDE SEQUENCE</scope>
    <source>
        <strain evidence="1">CBS 394.84</strain>
    </source>
</reference>
<keyword evidence="2" id="KW-1185">Reference proteome</keyword>
<sequence length="131" mass="13978">MSFSASTIPGVPISCAVQIPALHSEFPGLIAMGPSRSERDVLYQCCHTLHTELFSVNDTACLQTVMCKVAECTLNDPSYACVALQRESWKINGTFACLKGSKESKGGTVKRFGSTWMVIAAVVSLVGFGAL</sequence>
<accession>A0A9P4LAF0</accession>
<dbReference type="EMBL" id="ML976615">
    <property type="protein sequence ID" value="KAF1848316.1"/>
    <property type="molecule type" value="Genomic_DNA"/>
</dbReference>
<dbReference type="GeneID" id="63854958"/>
<evidence type="ECO:0000313" key="1">
    <source>
        <dbReference type="EMBL" id="KAF1848316.1"/>
    </source>
</evidence>
<dbReference type="RefSeq" id="XP_040790879.1">
    <property type="nucleotide sequence ID" value="XM_040937708.1"/>
</dbReference>
<comment type="caution">
    <text evidence="1">The sequence shown here is derived from an EMBL/GenBank/DDBJ whole genome shotgun (WGS) entry which is preliminary data.</text>
</comment>
<evidence type="ECO:0000313" key="2">
    <source>
        <dbReference type="Proteomes" id="UP000800039"/>
    </source>
</evidence>
<name>A0A9P4LAF0_9PLEO</name>
<dbReference type="OrthoDB" id="3763894at2759"/>